<protein>
    <submittedName>
        <fullName evidence="1">Uncharacterized protein</fullName>
    </submittedName>
</protein>
<comment type="caution">
    <text evidence="1">The sequence shown here is derived from an EMBL/GenBank/DDBJ whole genome shotgun (WGS) entry which is preliminary data.</text>
</comment>
<dbReference type="AlphaFoldDB" id="A0A401ZN31"/>
<name>A0A401ZN31_9CHLR</name>
<accession>A0A401ZN31</accession>
<dbReference type="EMBL" id="BIFQ01000002">
    <property type="protein sequence ID" value="GCE08253.1"/>
    <property type="molecule type" value="Genomic_DNA"/>
</dbReference>
<sequence length="94" mass="11151">MPWQEICFFATYKGPSTPLLLSTSKHDRYYELASPQRIIRWRYQSRRAPQMTTQPELDQQAYDRWHQQLLGYIQARTNLPLVDLDSVPVPTGKR</sequence>
<evidence type="ECO:0000313" key="1">
    <source>
        <dbReference type="EMBL" id="GCE08253.1"/>
    </source>
</evidence>
<dbReference type="Proteomes" id="UP000287224">
    <property type="component" value="Unassembled WGS sequence"/>
</dbReference>
<proteinExistence type="predicted"/>
<organism evidence="1 2">
    <name type="scientific">Dictyobacter aurantiacus</name>
    <dbReference type="NCBI Taxonomy" id="1936993"/>
    <lineage>
        <taxon>Bacteria</taxon>
        <taxon>Bacillati</taxon>
        <taxon>Chloroflexota</taxon>
        <taxon>Ktedonobacteria</taxon>
        <taxon>Ktedonobacterales</taxon>
        <taxon>Dictyobacteraceae</taxon>
        <taxon>Dictyobacter</taxon>
    </lineage>
</organism>
<evidence type="ECO:0000313" key="2">
    <source>
        <dbReference type="Proteomes" id="UP000287224"/>
    </source>
</evidence>
<gene>
    <name evidence="1" type="ORF">KDAU_55820</name>
</gene>
<reference evidence="2" key="1">
    <citation type="submission" date="2018-12" db="EMBL/GenBank/DDBJ databases">
        <title>Tengunoibacter tsumagoiensis gen. nov., sp. nov., Dictyobacter kobayashii sp. nov., D. alpinus sp. nov., and D. joshuensis sp. nov. and description of Dictyobacteraceae fam. nov. within the order Ktedonobacterales isolated from Tengu-no-mugimeshi.</title>
        <authorList>
            <person name="Wang C.M."/>
            <person name="Zheng Y."/>
            <person name="Sakai Y."/>
            <person name="Toyoda A."/>
            <person name="Minakuchi Y."/>
            <person name="Abe K."/>
            <person name="Yokota A."/>
            <person name="Yabe S."/>
        </authorList>
    </citation>
    <scope>NUCLEOTIDE SEQUENCE [LARGE SCALE GENOMIC DNA]</scope>
    <source>
        <strain evidence="2">S-27</strain>
    </source>
</reference>
<keyword evidence="2" id="KW-1185">Reference proteome</keyword>